<dbReference type="Proteomes" id="UP001229651">
    <property type="component" value="Unassembled WGS sequence"/>
</dbReference>
<evidence type="ECO:0000313" key="3">
    <source>
        <dbReference type="Proteomes" id="UP001229651"/>
    </source>
</evidence>
<dbReference type="Gene3D" id="1.10.10.2840">
    <property type="entry name" value="PucR C-terminal helix-turn-helix domain"/>
    <property type="match status" value="1"/>
</dbReference>
<name>A0ABU0F531_9PSEU</name>
<reference evidence="2 3" key="1">
    <citation type="submission" date="2023-07" db="EMBL/GenBank/DDBJ databases">
        <title>Sequencing the genomes of 1000 actinobacteria strains.</title>
        <authorList>
            <person name="Klenk H.-P."/>
        </authorList>
    </citation>
    <scope>NUCLEOTIDE SEQUENCE [LARGE SCALE GENOMIC DNA]</scope>
    <source>
        <strain evidence="2 3">DSM 45805</strain>
    </source>
</reference>
<evidence type="ECO:0000313" key="2">
    <source>
        <dbReference type="EMBL" id="MDQ0382696.1"/>
    </source>
</evidence>
<organism evidence="2 3">
    <name type="scientific">Amycolatopsis thermophila</name>
    <dbReference type="NCBI Taxonomy" id="206084"/>
    <lineage>
        <taxon>Bacteria</taxon>
        <taxon>Bacillati</taxon>
        <taxon>Actinomycetota</taxon>
        <taxon>Actinomycetes</taxon>
        <taxon>Pseudonocardiales</taxon>
        <taxon>Pseudonocardiaceae</taxon>
        <taxon>Amycolatopsis</taxon>
    </lineage>
</organism>
<keyword evidence="3" id="KW-1185">Reference proteome</keyword>
<sequence length="371" mass="39685">MSSEDPGVLRIVDHFDRLLEECADLATVLRETAEFGGCTVGFRSADQVLCSEAAPGAQQAGPAETITHRLPSGAEVWLTRGGRTSAPDAVLLKRLAATCRIVLGRARWEPPVLGDPALVELVVNGTADEVARSRALKLLGYEPSAPLRVLAMMADDKSAHTVAHRLGGRTGGTHLAGLGRLHIVTTPLEVPADLAVPVGTHIAVGPRLAGLEAPRSWHAARALLRFTLPSTHESPPYSPEEAVIAELDNVGCFTLLARYLPAEAISEADEVPVLDALAAEPGGDEMLRLLETVAATESLRKAAAMLHLHHNSVRLRVGRAQRMLGFDVTAPYGRVRLMLALVLRRLRDSAAPPLQRSDWRADRLQSGPAAQ</sequence>
<feature type="domain" description="PucR C-terminal helix-turn-helix" evidence="1">
    <location>
        <begin position="287"/>
        <end position="342"/>
    </location>
</feature>
<evidence type="ECO:0000259" key="1">
    <source>
        <dbReference type="Pfam" id="PF13556"/>
    </source>
</evidence>
<dbReference type="EMBL" id="JAUSUT010000001">
    <property type="protein sequence ID" value="MDQ0382696.1"/>
    <property type="molecule type" value="Genomic_DNA"/>
</dbReference>
<accession>A0ABU0F531</accession>
<protein>
    <recommendedName>
        <fullName evidence="1">PucR C-terminal helix-turn-helix domain-containing protein</fullName>
    </recommendedName>
</protein>
<dbReference type="InterPro" id="IPR025736">
    <property type="entry name" value="PucR_C-HTH_dom"/>
</dbReference>
<proteinExistence type="predicted"/>
<dbReference type="Pfam" id="PF13556">
    <property type="entry name" value="HTH_30"/>
    <property type="match status" value="1"/>
</dbReference>
<comment type="caution">
    <text evidence="2">The sequence shown here is derived from an EMBL/GenBank/DDBJ whole genome shotgun (WGS) entry which is preliminary data.</text>
</comment>
<dbReference type="InterPro" id="IPR042070">
    <property type="entry name" value="PucR_C-HTH_sf"/>
</dbReference>
<dbReference type="RefSeq" id="WP_306998095.1">
    <property type="nucleotide sequence ID" value="NZ_JAUSUT010000001.1"/>
</dbReference>
<gene>
    <name evidence="2" type="ORF">FB470_006690</name>
</gene>